<dbReference type="EMBL" id="VZDO01000002">
    <property type="protein sequence ID" value="KAB0682003.1"/>
    <property type="molecule type" value="Genomic_DNA"/>
</dbReference>
<reference evidence="1 2" key="1">
    <citation type="submission" date="2019-09" db="EMBL/GenBank/DDBJ databases">
        <title>YIM 132180 draft genome.</title>
        <authorList>
            <person name="Zhang K."/>
        </authorList>
    </citation>
    <scope>NUCLEOTIDE SEQUENCE [LARGE SCALE GENOMIC DNA]</scope>
    <source>
        <strain evidence="1 2">YIM 132180</strain>
    </source>
</reference>
<name>A0A7V7PSA5_9HYPH</name>
<organism evidence="1 2">
    <name type="scientific">Plantimonas leprariae</name>
    <dbReference type="NCBI Taxonomy" id="2615207"/>
    <lineage>
        <taxon>Bacteria</taxon>
        <taxon>Pseudomonadati</taxon>
        <taxon>Pseudomonadota</taxon>
        <taxon>Alphaproteobacteria</taxon>
        <taxon>Hyphomicrobiales</taxon>
        <taxon>Aurantimonadaceae</taxon>
        <taxon>Plantimonas</taxon>
    </lineage>
</organism>
<dbReference type="RefSeq" id="WP_150968263.1">
    <property type="nucleotide sequence ID" value="NZ_VZDO01000002.1"/>
</dbReference>
<protein>
    <submittedName>
        <fullName evidence="1">Uncharacterized protein</fullName>
    </submittedName>
</protein>
<gene>
    <name evidence="1" type="ORF">F6X38_04140</name>
</gene>
<comment type="caution">
    <text evidence="1">The sequence shown here is derived from an EMBL/GenBank/DDBJ whole genome shotgun (WGS) entry which is preliminary data.</text>
</comment>
<dbReference type="Proteomes" id="UP000432089">
    <property type="component" value="Unassembled WGS sequence"/>
</dbReference>
<proteinExistence type="predicted"/>
<accession>A0A7V7PSA5</accession>
<keyword evidence="2" id="KW-1185">Reference proteome</keyword>
<evidence type="ECO:0000313" key="2">
    <source>
        <dbReference type="Proteomes" id="UP000432089"/>
    </source>
</evidence>
<evidence type="ECO:0000313" key="1">
    <source>
        <dbReference type="EMBL" id="KAB0682003.1"/>
    </source>
</evidence>
<sequence length="86" mass="9476">MEIEMVDTVETMVIVAKGSDGKVHDLHRVVHRSRSKASGPDAPWTDHRVVWLTSTGVVAETEDEATFFIAEGNLTLTKLTEIPTVD</sequence>
<dbReference type="AlphaFoldDB" id="A0A7V7PSA5"/>